<reference evidence="2" key="1">
    <citation type="submission" date="2023-05" db="EMBL/GenBank/DDBJ databases">
        <authorList>
            <person name="Zhang X."/>
        </authorList>
    </citation>
    <scope>NUCLEOTIDE SEQUENCE</scope>
    <source>
        <strain evidence="2">BD1B2-1</strain>
    </source>
</reference>
<gene>
    <name evidence="2" type="ORF">QNI22_15330</name>
</gene>
<evidence type="ECO:0000313" key="3">
    <source>
        <dbReference type="Proteomes" id="UP001232063"/>
    </source>
</evidence>
<keyword evidence="3" id="KW-1185">Reference proteome</keyword>
<dbReference type="RefSeq" id="WP_314511841.1">
    <property type="nucleotide sequence ID" value="NZ_JASJOU010000004.1"/>
</dbReference>
<proteinExistence type="predicted"/>
<dbReference type="EMBL" id="JASJOU010000004">
    <property type="protein sequence ID" value="MDJ1502038.1"/>
    <property type="molecule type" value="Genomic_DNA"/>
</dbReference>
<name>A0AAE3UGW9_9BACT</name>
<dbReference type="Pfam" id="PF14024">
    <property type="entry name" value="DUF4240"/>
    <property type="match status" value="1"/>
</dbReference>
<dbReference type="Proteomes" id="UP001232063">
    <property type="component" value="Unassembled WGS sequence"/>
</dbReference>
<dbReference type="InterPro" id="IPR025334">
    <property type="entry name" value="DUF4240"/>
</dbReference>
<accession>A0AAE3UGW9</accession>
<protein>
    <submittedName>
        <fullName evidence="2">DUF4240 domain-containing protein</fullName>
    </submittedName>
</protein>
<evidence type="ECO:0000259" key="1">
    <source>
        <dbReference type="Pfam" id="PF14024"/>
    </source>
</evidence>
<evidence type="ECO:0000313" key="2">
    <source>
        <dbReference type="EMBL" id="MDJ1502038.1"/>
    </source>
</evidence>
<sequence>MFAFHSTKNVFYLFTYERMDIDKFWQIIEKSKERTDRNFDKQIENIIDLLTNLPVKSIIRFDQIIGELYSKLHSSIIWASGELIRGHCSDDNYDYFRAWLIGQGSRIYTIALTNPDDLADIDFIAEAREYSGELLLYAASEAYEQKTGEDNFEELLTEEDFGENMDSLVYIDLELEWIQDGKPIEDKLQVMLPKLYQRFRIGR</sequence>
<feature type="domain" description="DUF4240" evidence="1">
    <location>
        <begin position="19"/>
        <end position="145"/>
    </location>
</feature>
<dbReference type="AlphaFoldDB" id="A0AAE3UGW9"/>
<organism evidence="2 3">
    <name type="scientific">Xanthocytophaga agilis</name>
    <dbReference type="NCBI Taxonomy" id="3048010"/>
    <lineage>
        <taxon>Bacteria</taxon>
        <taxon>Pseudomonadati</taxon>
        <taxon>Bacteroidota</taxon>
        <taxon>Cytophagia</taxon>
        <taxon>Cytophagales</taxon>
        <taxon>Rhodocytophagaceae</taxon>
        <taxon>Xanthocytophaga</taxon>
    </lineage>
</organism>
<comment type="caution">
    <text evidence="2">The sequence shown here is derived from an EMBL/GenBank/DDBJ whole genome shotgun (WGS) entry which is preliminary data.</text>
</comment>